<evidence type="ECO:0000313" key="1">
    <source>
        <dbReference type="EMBL" id="CAG8794538.1"/>
    </source>
</evidence>
<gene>
    <name evidence="1" type="ORF">DERYTH_LOCUS22088</name>
</gene>
<evidence type="ECO:0000313" key="2">
    <source>
        <dbReference type="Proteomes" id="UP000789405"/>
    </source>
</evidence>
<organism evidence="1 2">
    <name type="scientific">Dentiscutata erythropus</name>
    <dbReference type="NCBI Taxonomy" id="1348616"/>
    <lineage>
        <taxon>Eukaryota</taxon>
        <taxon>Fungi</taxon>
        <taxon>Fungi incertae sedis</taxon>
        <taxon>Mucoromycota</taxon>
        <taxon>Glomeromycotina</taxon>
        <taxon>Glomeromycetes</taxon>
        <taxon>Diversisporales</taxon>
        <taxon>Gigasporaceae</taxon>
        <taxon>Dentiscutata</taxon>
    </lineage>
</organism>
<comment type="caution">
    <text evidence="1">The sequence shown here is derived from an EMBL/GenBank/DDBJ whole genome shotgun (WGS) entry which is preliminary data.</text>
</comment>
<dbReference type="AlphaFoldDB" id="A0A9N9JT87"/>
<feature type="non-terminal residue" evidence="1">
    <location>
        <position position="151"/>
    </location>
</feature>
<protein>
    <submittedName>
        <fullName evidence="1">27563_t:CDS:1</fullName>
    </submittedName>
</protein>
<proteinExistence type="predicted"/>
<sequence length="151" mass="17017">KQPLSQNPTQVATSKKYSFSTNDPTLAKEFLAAIQNKYCFTLSLPEQYMTVNSTNKPELPLIANKVKLVNITTPITSPKVLVKTARLLREYYYFKQIPANWINIPHKALIETNCPPLPSTLDEIRAIINYISTPEPIVLLATSQQEVENAI</sequence>
<accession>A0A9N9JT87</accession>
<feature type="non-terminal residue" evidence="1">
    <location>
        <position position="1"/>
    </location>
</feature>
<reference evidence="1" key="1">
    <citation type="submission" date="2021-06" db="EMBL/GenBank/DDBJ databases">
        <authorList>
            <person name="Kallberg Y."/>
            <person name="Tangrot J."/>
            <person name="Rosling A."/>
        </authorList>
    </citation>
    <scope>NUCLEOTIDE SEQUENCE</scope>
    <source>
        <strain evidence="1">MA453B</strain>
    </source>
</reference>
<name>A0A9N9JT87_9GLOM</name>
<dbReference type="EMBL" id="CAJVPY010029740">
    <property type="protein sequence ID" value="CAG8794538.1"/>
    <property type="molecule type" value="Genomic_DNA"/>
</dbReference>
<dbReference type="OrthoDB" id="2448732at2759"/>
<keyword evidence="2" id="KW-1185">Reference proteome</keyword>
<dbReference type="Proteomes" id="UP000789405">
    <property type="component" value="Unassembled WGS sequence"/>
</dbReference>